<dbReference type="PROSITE" id="PS51098">
    <property type="entry name" value="PTS_EIIB_TYPE_1"/>
    <property type="match status" value="1"/>
</dbReference>
<dbReference type="InterPro" id="IPR003352">
    <property type="entry name" value="PTS_EIIC"/>
</dbReference>
<dbReference type="PROSITE" id="PS51103">
    <property type="entry name" value="PTS_EIIC_TYPE_1"/>
    <property type="match status" value="1"/>
</dbReference>
<keyword evidence="8" id="KW-0418">Kinase</keyword>
<feature type="transmembrane region" description="Helical" evidence="12">
    <location>
        <begin position="316"/>
        <end position="334"/>
    </location>
</feature>
<organism evidence="16 17">
    <name type="scientific">Eubacterium barkeri</name>
    <name type="common">Clostridium barkeri</name>
    <dbReference type="NCBI Taxonomy" id="1528"/>
    <lineage>
        <taxon>Bacteria</taxon>
        <taxon>Bacillati</taxon>
        <taxon>Bacillota</taxon>
        <taxon>Clostridia</taxon>
        <taxon>Eubacteriales</taxon>
        <taxon>Eubacteriaceae</taxon>
        <taxon>Eubacterium</taxon>
    </lineage>
</organism>
<dbReference type="FunFam" id="2.70.70.10:FF:000001">
    <property type="entry name" value="PTS system glucose-specific IIA component"/>
    <property type="match status" value="1"/>
</dbReference>
<dbReference type="InterPro" id="IPR050429">
    <property type="entry name" value="PTS_Glucose_EIICBA"/>
</dbReference>
<evidence type="ECO:0000256" key="7">
    <source>
        <dbReference type="ARBA" id="ARBA00022692"/>
    </source>
</evidence>
<feature type="transmembrane region" description="Helical" evidence="12">
    <location>
        <begin position="93"/>
        <end position="114"/>
    </location>
</feature>
<dbReference type="NCBIfam" id="TIGR00826">
    <property type="entry name" value="EIIB_glc"/>
    <property type="match status" value="1"/>
</dbReference>
<feature type="transmembrane region" description="Helical" evidence="12">
    <location>
        <begin position="419"/>
        <end position="442"/>
    </location>
</feature>
<evidence type="ECO:0000259" key="15">
    <source>
        <dbReference type="PROSITE" id="PS51103"/>
    </source>
</evidence>
<dbReference type="Gene3D" id="3.30.1360.60">
    <property type="entry name" value="Glucose permease domain IIB"/>
    <property type="match status" value="1"/>
</dbReference>
<dbReference type="PROSITE" id="PS00371">
    <property type="entry name" value="PTS_EIIA_TYPE_1_HIS"/>
    <property type="match status" value="1"/>
</dbReference>
<keyword evidence="10 12" id="KW-0472">Membrane</keyword>
<protein>
    <submittedName>
        <fullName evidence="16">PTS system IIA component, Glc family /PTS system IIB component, Glc family /PTS system IIC component, Glc family</fullName>
    </submittedName>
</protein>
<dbReference type="OrthoDB" id="9764327at2"/>
<dbReference type="GO" id="GO:0016301">
    <property type="term" value="F:kinase activity"/>
    <property type="evidence" value="ECO:0007669"/>
    <property type="project" value="UniProtKB-KW"/>
</dbReference>
<evidence type="ECO:0000256" key="11">
    <source>
        <dbReference type="PROSITE-ProRule" id="PRU00421"/>
    </source>
</evidence>
<evidence type="ECO:0000256" key="10">
    <source>
        <dbReference type="ARBA" id="ARBA00023136"/>
    </source>
</evidence>
<dbReference type="CDD" id="cd00212">
    <property type="entry name" value="PTS_IIB_glc"/>
    <property type="match status" value="1"/>
</dbReference>
<keyword evidence="17" id="KW-1185">Reference proteome</keyword>
<dbReference type="STRING" id="1528.SAMN04488579_11317"/>
<feature type="domain" description="PTS EIIB type-1" evidence="14">
    <location>
        <begin position="481"/>
        <end position="562"/>
    </location>
</feature>
<accession>A0A1H3G8P7</accession>
<dbReference type="SUPFAM" id="SSF55604">
    <property type="entry name" value="Glucose permease domain IIB"/>
    <property type="match status" value="1"/>
</dbReference>
<dbReference type="GO" id="GO:0090563">
    <property type="term" value="F:protein-phosphocysteine-sugar phosphotransferase activity"/>
    <property type="evidence" value="ECO:0007669"/>
    <property type="project" value="TreeGrafter"/>
</dbReference>
<evidence type="ECO:0000256" key="2">
    <source>
        <dbReference type="ARBA" id="ARBA00022448"/>
    </source>
</evidence>
<feature type="transmembrane region" description="Helical" evidence="12">
    <location>
        <begin position="341"/>
        <end position="358"/>
    </location>
</feature>
<gene>
    <name evidence="16" type="ORF">SAMN04488579_11317</name>
</gene>
<dbReference type="Pfam" id="PF00367">
    <property type="entry name" value="PTS_EIIB"/>
    <property type="match status" value="1"/>
</dbReference>
<dbReference type="Gene3D" id="2.70.70.10">
    <property type="entry name" value="Glucose Permease (Domain IIA)"/>
    <property type="match status" value="1"/>
</dbReference>
<evidence type="ECO:0000256" key="4">
    <source>
        <dbReference type="ARBA" id="ARBA00022597"/>
    </source>
</evidence>
<evidence type="ECO:0000256" key="12">
    <source>
        <dbReference type="SAM" id="Phobius"/>
    </source>
</evidence>
<dbReference type="NCBIfam" id="TIGR00830">
    <property type="entry name" value="PTBA"/>
    <property type="match status" value="1"/>
</dbReference>
<keyword evidence="5" id="KW-0808">Transferase</keyword>
<evidence type="ECO:0000313" key="17">
    <source>
        <dbReference type="Proteomes" id="UP000199652"/>
    </source>
</evidence>
<dbReference type="Pfam" id="PF00358">
    <property type="entry name" value="PTS_EIIA_1"/>
    <property type="match status" value="1"/>
</dbReference>
<dbReference type="GO" id="GO:0008982">
    <property type="term" value="F:protein-N(PI)-phosphohistidine-sugar phosphotransferase activity"/>
    <property type="evidence" value="ECO:0007669"/>
    <property type="project" value="InterPro"/>
</dbReference>
<dbReference type="PANTHER" id="PTHR30009:SF24">
    <property type="entry name" value="PTS SYSTEM, IIBC COMPONENT"/>
    <property type="match status" value="1"/>
</dbReference>
<keyword evidence="3" id="KW-1003">Cell membrane</keyword>
<feature type="domain" description="PTS EIIA type-1" evidence="13">
    <location>
        <begin position="610"/>
        <end position="714"/>
    </location>
</feature>
<evidence type="ECO:0000313" key="16">
    <source>
        <dbReference type="EMBL" id="SDX99631.1"/>
    </source>
</evidence>
<evidence type="ECO:0000256" key="8">
    <source>
        <dbReference type="ARBA" id="ARBA00022777"/>
    </source>
</evidence>
<name>A0A1H3G8P7_EUBBA</name>
<dbReference type="InterPro" id="IPR013013">
    <property type="entry name" value="PTS_EIIC_1"/>
</dbReference>
<feature type="transmembrane region" description="Helical" evidence="12">
    <location>
        <begin position="204"/>
        <end position="227"/>
    </location>
</feature>
<sequence>MKDKIFGVLQRVGRSFMLPIALLPVAGLLLGIGGSFSNQTMIEAYGLTAVMGEGTVPYMIFTIMSDAGNIVFANLPILFAMGVAIGMAKKEKAVAALSGVIAYMVMHTVIGSLIHLTGTFDPASLAIANDGLKLAAMNSGTNFVPLVATHMLPSGSITTTIGIESLQMGVFGGILVGLGVAALHNKFYNIELPQVISFFGGTRFVPIISALVYCLVGAAMFFIWPYVQIGINALGDLVIRSGYAGTFIYGFIERALIPFGLHHVFYLPFWQTALGGTMVIDGNLVEGAQNIFFAQLASGNVEHFSVEATRFMSGKFPFMIFGLPGAALAMYRCARPEKRKVVGGLLLSAALTAMITGITEPIEFTFLFVAPFLYVIHCVLCGLSYMLMHILNVGIGMTFSGGLIDMFLFGILQGNAKTGWIWAIVVGIVYFVIYYFLFSFLIKKLNLKTPGREDDDTEPKLYTRDDVNEKNAKGEMLSDTHQISMLITKGLGGKANIVDVDCCATRLRCTVKDANKVNQPILKQSGAAGIIIKGNGVQVIYGPRVSAIKSNLEDFLETPLADQLEIDSLPASGPALPDKKEETASEKTGLVETFIAPISGRLAPIEETPDEVFSQKMMGDGVVIFPKGHQVYAPCSGTISVFFPTKHAIGITSDHGTELLIHVGIDTVKLDGKGFEGHIEQGQHVEAGDLLLTLDLDFLEANVPSTAIPIIFTDLPATKEMEIIANGEIKDKEDIVKINS</sequence>
<feature type="transmembrane region" description="Helical" evidence="12">
    <location>
        <begin position="161"/>
        <end position="183"/>
    </location>
</feature>
<dbReference type="GO" id="GO:0009401">
    <property type="term" value="P:phosphoenolpyruvate-dependent sugar phosphotransferase system"/>
    <property type="evidence" value="ECO:0007669"/>
    <property type="project" value="UniProtKB-KW"/>
</dbReference>
<dbReference type="EMBL" id="FNOU01000013">
    <property type="protein sequence ID" value="SDX99631.1"/>
    <property type="molecule type" value="Genomic_DNA"/>
</dbReference>
<feature type="domain" description="PTS EIIC type-1" evidence="15">
    <location>
        <begin position="3"/>
        <end position="454"/>
    </location>
</feature>
<feature type="transmembrane region" description="Helical" evidence="12">
    <location>
        <begin position="56"/>
        <end position="81"/>
    </location>
</feature>
<evidence type="ECO:0000259" key="14">
    <source>
        <dbReference type="PROSITE" id="PS51098"/>
    </source>
</evidence>
<feature type="transmembrane region" description="Helical" evidence="12">
    <location>
        <begin position="390"/>
        <end position="413"/>
    </location>
</feature>
<dbReference type="InterPro" id="IPR001127">
    <property type="entry name" value="PTS_EIIA_1_perm"/>
</dbReference>
<comment type="subcellular location">
    <subcellularLocation>
        <location evidence="1">Cell membrane</location>
        <topology evidence="1">Multi-pass membrane protein</topology>
    </subcellularLocation>
</comment>
<evidence type="ECO:0000259" key="13">
    <source>
        <dbReference type="PROSITE" id="PS51093"/>
    </source>
</evidence>
<keyword evidence="6" id="KW-0598">Phosphotransferase system</keyword>
<dbReference type="GO" id="GO:0005886">
    <property type="term" value="C:plasma membrane"/>
    <property type="evidence" value="ECO:0007669"/>
    <property type="project" value="UniProtKB-SubCell"/>
</dbReference>
<feature type="transmembrane region" description="Helical" evidence="12">
    <location>
        <begin position="12"/>
        <end position="36"/>
    </location>
</feature>
<dbReference type="Pfam" id="PF02378">
    <property type="entry name" value="PTS_EIIC"/>
    <property type="match status" value="1"/>
</dbReference>
<dbReference type="SUPFAM" id="SSF51261">
    <property type="entry name" value="Duplicated hybrid motif"/>
    <property type="match status" value="1"/>
</dbReference>
<dbReference type="PROSITE" id="PS51093">
    <property type="entry name" value="PTS_EIIA_TYPE_1"/>
    <property type="match status" value="1"/>
</dbReference>
<keyword evidence="7 12" id="KW-0812">Transmembrane</keyword>
<dbReference type="InterPro" id="IPR036878">
    <property type="entry name" value="Glu_permease_IIB"/>
</dbReference>
<proteinExistence type="predicted"/>
<evidence type="ECO:0000256" key="1">
    <source>
        <dbReference type="ARBA" id="ARBA00004651"/>
    </source>
</evidence>
<feature type="transmembrane region" description="Helical" evidence="12">
    <location>
        <begin position="364"/>
        <end position="383"/>
    </location>
</feature>
<evidence type="ECO:0000256" key="9">
    <source>
        <dbReference type="ARBA" id="ARBA00022989"/>
    </source>
</evidence>
<dbReference type="Proteomes" id="UP000199652">
    <property type="component" value="Unassembled WGS sequence"/>
</dbReference>
<reference evidence="17" key="1">
    <citation type="submission" date="2016-10" db="EMBL/GenBank/DDBJ databases">
        <authorList>
            <person name="Varghese N."/>
            <person name="Submissions S."/>
        </authorList>
    </citation>
    <scope>NUCLEOTIDE SEQUENCE [LARGE SCALE GENOMIC DNA]</scope>
    <source>
        <strain evidence="17">VPI 5359</strain>
    </source>
</reference>
<evidence type="ECO:0000256" key="3">
    <source>
        <dbReference type="ARBA" id="ARBA00022475"/>
    </source>
</evidence>
<dbReference type="InterPro" id="IPR001996">
    <property type="entry name" value="PTS_IIB_1"/>
</dbReference>
<dbReference type="InterPro" id="IPR011055">
    <property type="entry name" value="Dup_hybrid_motif"/>
</dbReference>
<dbReference type="AlphaFoldDB" id="A0A1H3G8P7"/>
<evidence type="ECO:0000256" key="6">
    <source>
        <dbReference type="ARBA" id="ARBA00022683"/>
    </source>
</evidence>
<evidence type="ECO:0000256" key="5">
    <source>
        <dbReference type="ARBA" id="ARBA00022679"/>
    </source>
</evidence>
<keyword evidence="2" id="KW-0813">Transport</keyword>
<keyword evidence="4" id="KW-0762">Sugar transport</keyword>
<feature type="active site" description="Phosphocysteine intermediate; for EIIB activity" evidence="11">
    <location>
        <position position="503"/>
    </location>
</feature>
<dbReference type="PANTHER" id="PTHR30009">
    <property type="entry name" value="CYTOCHROME C-TYPE SYNTHESIS PROTEIN AND PTS TRANSMEMBRANE COMPONENT"/>
    <property type="match status" value="1"/>
</dbReference>
<dbReference type="RefSeq" id="WP_090245487.1">
    <property type="nucleotide sequence ID" value="NZ_FNOU01000013.1"/>
</dbReference>
<dbReference type="InterPro" id="IPR018113">
    <property type="entry name" value="PTrfase_EIIB_Cys"/>
</dbReference>
<keyword evidence="9 12" id="KW-1133">Transmembrane helix</keyword>